<reference evidence="1 2" key="1">
    <citation type="submission" date="2016-10" db="EMBL/GenBank/DDBJ databases">
        <authorList>
            <person name="de Groot N.N."/>
        </authorList>
    </citation>
    <scope>NUCLEOTIDE SEQUENCE [LARGE SCALE GENOMIC DNA]</scope>
    <source>
        <strain evidence="1 2">DSM 19113</strain>
    </source>
</reference>
<accession>A0A1I1F3W8</accession>
<dbReference type="AlphaFoldDB" id="A0A1I1F3W8"/>
<keyword evidence="2" id="KW-1185">Reference proteome</keyword>
<proteinExistence type="predicted"/>
<evidence type="ECO:0000313" key="1">
    <source>
        <dbReference type="EMBL" id="SFB93967.1"/>
    </source>
</evidence>
<dbReference type="EMBL" id="FOLI01000002">
    <property type="protein sequence ID" value="SFB93967.1"/>
    <property type="molecule type" value="Genomic_DNA"/>
</dbReference>
<protein>
    <submittedName>
        <fullName evidence="1">Uncharacterized protein</fullName>
    </submittedName>
</protein>
<name>A0A1I1F3W8_9LACO</name>
<gene>
    <name evidence="1" type="ORF">SAMN05660453_0660</name>
</gene>
<dbReference type="RefSeq" id="WP_159427781.1">
    <property type="nucleotide sequence ID" value="NZ_FOLI01000002.1"/>
</dbReference>
<organism evidence="1 2">
    <name type="scientific">Fructobacillus durionis</name>
    <dbReference type="NCBI Taxonomy" id="283737"/>
    <lineage>
        <taxon>Bacteria</taxon>
        <taxon>Bacillati</taxon>
        <taxon>Bacillota</taxon>
        <taxon>Bacilli</taxon>
        <taxon>Lactobacillales</taxon>
        <taxon>Lactobacillaceae</taxon>
        <taxon>Fructobacillus</taxon>
    </lineage>
</organism>
<dbReference type="Proteomes" id="UP000199376">
    <property type="component" value="Unassembled WGS sequence"/>
</dbReference>
<evidence type="ECO:0000313" key="2">
    <source>
        <dbReference type="Proteomes" id="UP000199376"/>
    </source>
</evidence>
<sequence length="51" mass="5571">MTINLKDENLINVTGGKRYYKVSGKSVAMGAGLFTGGFELGYKIGKAMRRK</sequence>